<sequence length="369" mass="39196">MKDAPINSPLVLAGAGHAHLVLFRRWLDDGFRPPAGTVLINPGPDAWYSGMMPGLLAGRYTAADCAIALAPLCQALGIELIDDSVVALNAAGNVITLAKAGALSYQTLSINTGSRPPPPVLNDGSIDLVPAKPFAEFFQRWQLWQRGEAPARLGILGGGAAAVELALALRKSLPASDVHVFSGRALLEGHACGLMHRARNLLLARGVKLREDVYIDQLRQGQAMNGERPLQQLDALILVNGAAAQSWYQDSGLMCDQSGFIRVDDTLRSTSSSDVFVAGDSAAHAGSQKSGVYSVRHGAVLARNIKAKLTGGELTAYRPQKSALALLSTADGGALVHYAGFTLSGRLIGKWKNHLDQGFMKKHRLTDAR</sequence>
<organism evidence="6 7">
    <name type="scientific">Pseudohongiella acticola</name>
    <dbReference type="NCBI Taxonomy" id="1524254"/>
    <lineage>
        <taxon>Bacteria</taxon>
        <taxon>Pseudomonadati</taxon>
        <taxon>Pseudomonadota</taxon>
        <taxon>Gammaproteobacteria</taxon>
        <taxon>Pseudomonadales</taxon>
        <taxon>Pseudohongiellaceae</taxon>
        <taxon>Pseudohongiella</taxon>
    </lineage>
</organism>
<keyword evidence="7" id="KW-1185">Reference proteome</keyword>
<evidence type="ECO:0000256" key="3">
    <source>
        <dbReference type="ARBA" id="ARBA00022827"/>
    </source>
</evidence>
<gene>
    <name evidence="6" type="ORF">PHACT_05110</name>
</gene>
<accession>A0A1E8CJF4</accession>
<protein>
    <submittedName>
        <fullName evidence="6">Pyridine nucleotide-disulfide oxidoreductase</fullName>
    </submittedName>
</protein>
<dbReference type="InterPro" id="IPR036188">
    <property type="entry name" value="FAD/NAD-bd_sf"/>
</dbReference>
<dbReference type="GO" id="GO:0003955">
    <property type="term" value="F:NAD(P)H dehydrogenase (quinone) activity"/>
    <property type="evidence" value="ECO:0007669"/>
    <property type="project" value="TreeGrafter"/>
</dbReference>
<dbReference type="EMBL" id="MASR01000001">
    <property type="protein sequence ID" value="OFE12590.1"/>
    <property type="molecule type" value="Genomic_DNA"/>
</dbReference>
<dbReference type="RefSeq" id="WP_070116201.1">
    <property type="nucleotide sequence ID" value="NZ_MASR01000001.1"/>
</dbReference>
<reference evidence="7" key="1">
    <citation type="submission" date="2016-07" db="EMBL/GenBank/DDBJ databases">
        <authorList>
            <person name="Florea S."/>
            <person name="Webb J.S."/>
            <person name="Jaromczyk J."/>
            <person name="Schardl C.L."/>
        </authorList>
    </citation>
    <scope>NUCLEOTIDE SEQUENCE [LARGE SCALE GENOMIC DNA]</scope>
    <source>
        <strain evidence="7">KCTC 42131</strain>
    </source>
</reference>
<dbReference type="GO" id="GO:0019646">
    <property type="term" value="P:aerobic electron transport chain"/>
    <property type="evidence" value="ECO:0007669"/>
    <property type="project" value="TreeGrafter"/>
</dbReference>
<evidence type="ECO:0000259" key="5">
    <source>
        <dbReference type="Pfam" id="PF07992"/>
    </source>
</evidence>
<dbReference type="Gene3D" id="3.50.50.100">
    <property type="match status" value="1"/>
</dbReference>
<dbReference type="PANTHER" id="PTHR42913:SF9">
    <property type="entry name" value="SLR1591 PROTEIN"/>
    <property type="match status" value="1"/>
</dbReference>
<keyword evidence="3" id="KW-0274">FAD</keyword>
<dbReference type="Pfam" id="PF07992">
    <property type="entry name" value="Pyr_redox_2"/>
    <property type="match status" value="1"/>
</dbReference>
<evidence type="ECO:0000313" key="7">
    <source>
        <dbReference type="Proteomes" id="UP000175669"/>
    </source>
</evidence>
<dbReference type="InterPro" id="IPR051169">
    <property type="entry name" value="NADH-Q_oxidoreductase"/>
</dbReference>
<dbReference type="PANTHER" id="PTHR42913">
    <property type="entry name" value="APOPTOSIS-INDUCING FACTOR 1"/>
    <property type="match status" value="1"/>
</dbReference>
<keyword evidence="2" id="KW-0285">Flavoprotein</keyword>
<evidence type="ECO:0000256" key="2">
    <source>
        <dbReference type="ARBA" id="ARBA00022630"/>
    </source>
</evidence>
<dbReference type="AlphaFoldDB" id="A0A1E8CJF4"/>
<proteinExistence type="predicted"/>
<comment type="caution">
    <text evidence="6">The sequence shown here is derived from an EMBL/GenBank/DDBJ whole genome shotgun (WGS) entry which is preliminary data.</text>
</comment>
<dbReference type="STRING" id="1524254.PHACT_05110"/>
<evidence type="ECO:0000313" key="6">
    <source>
        <dbReference type="EMBL" id="OFE12590.1"/>
    </source>
</evidence>
<keyword evidence="4" id="KW-0560">Oxidoreductase</keyword>
<evidence type="ECO:0000256" key="4">
    <source>
        <dbReference type="ARBA" id="ARBA00023002"/>
    </source>
</evidence>
<evidence type="ECO:0000256" key="1">
    <source>
        <dbReference type="ARBA" id="ARBA00001974"/>
    </source>
</evidence>
<comment type="cofactor">
    <cofactor evidence="1">
        <name>FAD</name>
        <dbReference type="ChEBI" id="CHEBI:57692"/>
    </cofactor>
</comment>
<dbReference type="InterPro" id="IPR023753">
    <property type="entry name" value="FAD/NAD-binding_dom"/>
</dbReference>
<dbReference type="Proteomes" id="UP000175669">
    <property type="component" value="Unassembled WGS sequence"/>
</dbReference>
<feature type="domain" description="FAD/NAD(P)-binding" evidence="5">
    <location>
        <begin position="76"/>
        <end position="285"/>
    </location>
</feature>
<name>A0A1E8CJF4_9GAMM</name>
<dbReference type="PRINTS" id="PR00368">
    <property type="entry name" value="FADPNR"/>
</dbReference>
<dbReference type="SUPFAM" id="SSF51905">
    <property type="entry name" value="FAD/NAD(P)-binding domain"/>
    <property type="match status" value="2"/>
</dbReference>